<evidence type="ECO:0000259" key="2">
    <source>
        <dbReference type="Pfam" id="PF10988"/>
    </source>
</evidence>
<proteinExistence type="predicted"/>
<dbReference type="Gene3D" id="2.160.20.120">
    <property type="match status" value="1"/>
</dbReference>
<organism evidence="3 4">
    <name type="scientific">Terricaulis silvestris</name>
    <dbReference type="NCBI Taxonomy" id="2686094"/>
    <lineage>
        <taxon>Bacteria</taxon>
        <taxon>Pseudomonadati</taxon>
        <taxon>Pseudomonadota</taxon>
        <taxon>Alphaproteobacteria</taxon>
        <taxon>Caulobacterales</taxon>
        <taxon>Caulobacteraceae</taxon>
        <taxon>Terricaulis</taxon>
    </lineage>
</organism>
<protein>
    <recommendedName>
        <fullName evidence="2">Putative auto-transporter adhesin head GIN domain-containing protein</fullName>
    </recommendedName>
</protein>
<evidence type="ECO:0000313" key="3">
    <source>
        <dbReference type="EMBL" id="QGZ95183.1"/>
    </source>
</evidence>
<feature type="chain" id="PRO_5026215536" description="Putative auto-transporter adhesin head GIN domain-containing protein" evidence="1">
    <location>
        <begin position="21"/>
        <end position="204"/>
    </location>
</feature>
<sequence length="204" mass="20655">MKYLIAPALIALALATAAQAETRNLTGFDGVGAADKIDVYVTQGEGFRVEVTGRDAARVRTEVSDGNVLQISSRSRSWWGGTPDLDATVRVTMPAIENLAAAKGATLTATNIRAGNLDLAAAMGAELDVSGTCSRVDITAAMGASVDAEHLICNEADVSASMGADIELNATQSFDASASMGASVNNSGAGAARDVSASMGASVN</sequence>
<dbReference type="InterPro" id="IPR021255">
    <property type="entry name" value="DUF2807"/>
</dbReference>
<gene>
    <name evidence="3" type="ORF">DSM104635_02027</name>
</gene>
<dbReference type="EMBL" id="CP047045">
    <property type="protein sequence ID" value="QGZ95183.1"/>
    <property type="molecule type" value="Genomic_DNA"/>
</dbReference>
<keyword evidence="1" id="KW-0732">Signal</keyword>
<feature type="domain" description="Putative auto-transporter adhesin head GIN" evidence="2">
    <location>
        <begin position="28"/>
        <end position="188"/>
    </location>
</feature>
<evidence type="ECO:0000313" key="4">
    <source>
        <dbReference type="Proteomes" id="UP000431269"/>
    </source>
</evidence>
<accession>A0A6I6MVJ0</accession>
<name>A0A6I6MVJ0_9CAUL</name>
<dbReference type="AlphaFoldDB" id="A0A6I6MVJ0"/>
<dbReference type="Proteomes" id="UP000431269">
    <property type="component" value="Chromosome"/>
</dbReference>
<evidence type="ECO:0000256" key="1">
    <source>
        <dbReference type="SAM" id="SignalP"/>
    </source>
</evidence>
<dbReference type="KEGG" id="tsv:DSM104635_02027"/>
<keyword evidence="4" id="KW-1185">Reference proteome</keyword>
<reference evidence="4" key="1">
    <citation type="submission" date="2019-12" db="EMBL/GenBank/DDBJ databases">
        <title>Complete genome of Terracaulis silvestris 0127_4.</title>
        <authorList>
            <person name="Vieira S."/>
            <person name="Riedel T."/>
            <person name="Sproer C."/>
            <person name="Pascual J."/>
            <person name="Boedeker C."/>
            <person name="Overmann J."/>
        </authorList>
    </citation>
    <scope>NUCLEOTIDE SEQUENCE [LARGE SCALE GENOMIC DNA]</scope>
    <source>
        <strain evidence="4">0127_4</strain>
    </source>
</reference>
<dbReference type="Pfam" id="PF10988">
    <property type="entry name" value="DUF2807"/>
    <property type="match status" value="1"/>
</dbReference>
<dbReference type="RefSeq" id="WP_158766065.1">
    <property type="nucleotide sequence ID" value="NZ_CP047045.1"/>
</dbReference>
<feature type="signal peptide" evidence="1">
    <location>
        <begin position="1"/>
        <end position="20"/>
    </location>
</feature>